<evidence type="ECO:0000256" key="2">
    <source>
        <dbReference type="ARBA" id="ARBA00005528"/>
    </source>
</evidence>
<dbReference type="InterPro" id="IPR046887">
    <property type="entry name" value="RsmE_PUA-like"/>
</dbReference>
<keyword evidence="16" id="KW-1185">Reference proteome</keyword>
<dbReference type="SUPFAM" id="SSF88697">
    <property type="entry name" value="PUA domain-like"/>
    <property type="match status" value="1"/>
</dbReference>
<keyword evidence="8 12" id="KW-0808">Transferase</keyword>
<evidence type="ECO:0000256" key="5">
    <source>
        <dbReference type="ARBA" id="ARBA00022490"/>
    </source>
</evidence>
<proteinExistence type="inferred from homology"/>
<comment type="function">
    <text evidence="10 12">Specifically methylates the N3 position of the uracil ring of uridine 1498 (m3U1498) in 16S rRNA. Acts on the fully assembled 30S ribosomal subunit.</text>
</comment>
<dbReference type="InterPro" id="IPR029026">
    <property type="entry name" value="tRNA_m1G_MTases_N"/>
</dbReference>
<protein>
    <recommendedName>
        <fullName evidence="4 12">Ribosomal RNA small subunit methyltransferase E</fullName>
        <ecNumber evidence="3 12">2.1.1.193</ecNumber>
    </recommendedName>
</protein>
<evidence type="ECO:0000256" key="10">
    <source>
        <dbReference type="ARBA" id="ARBA00025699"/>
    </source>
</evidence>
<keyword evidence="9 12" id="KW-0949">S-adenosyl-L-methionine</keyword>
<evidence type="ECO:0000259" key="14">
    <source>
        <dbReference type="Pfam" id="PF20260"/>
    </source>
</evidence>
<dbReference type="NCBIfam" id="NF008696">
    <property type="entry name" value="PRK11713.3-5"/>
    <property type="match status" value="1"/>
</dbReference>
<dbReference type="GO" id="GO:0070475">
    <property type="term" value="P:rRNA base methylation"/>
    <property type="evidence" value="ECO:0007669"/>
    <property type="project" value="TreeGrafter"/>
</dbReference>
<gene>
    <name evidence="15" type="ORF">IFJ75_19265</name>
</gene>
<evidence type="ECO:0000313" key="16">
    <source>
        <dbReference type="Proteomes" id="UP000663918"/>
    </source>
</evidence>
<evidence type="ECO:0000256" key="7">
    <source>
        <dbReference type="ARBA" id="ARBA00022603"/>
    </source>
</evidence>
<dbReference type="PANTHER" id="PTHR30027:SF3">
    <property type="entry name" value="16S RRNA (URACIL(1498)-N(3))-METHYLTRANSFERASE"/>
    <property type="match status" value="1"/>
</dbReference>
<name>A0A975C086_9CAUL</name>
<dbReference type="SUPFAM" id="SSF75217">
    <property type="entry name" value="alpha/beta knot"/>
    <property type="match status" value="1"/>
</dbReference>
<dbReference type="Gene3D" id="3.40.1280.10">
    <property type="match status" value="1"/>
</dbReference>
<evidence type="ECO:0000256" key="3">
    <source>
        <dbReference type="ARBA" id="ARBA00012328"/>
    </source>
</evidence>
<dbReference type="RefSeq" id="WP_207870480.1">
    <property type="nucleotide sequence ID" value="NZ_CP062222.1"/>
</dbReference>
<dbReference type="EC" id="2.1.1.193" evidence="3 12"/>
<dbReference type="KEGG" id="bgoe:IFJ75_19265"/>
<feature type="domain" description="Ribosomal RNA small subunit methyltransferase E PUA-like" evidence="14">
    <location>
        <begin position="21"/>
        <end position="63"/>
    </location>
</feature>
<evidence type="ECO:0000313" key="15">
    <source>
        <dbReference type="EMBL" id="QTC91306.1"/>
    </source>
</evidence>
<dbReference type="NCBIfam" id="TIGR00046">
    <property type="entry name" value="RsmE family RNA methyltransferase"/>
    <property type="match status" value="1"/>
</dbReference>
<evidence type="ECO:0000256" key="1">
    <source>
        <dbReference type="ARBA" id="ARBA00004496"/>
    </source>
</evidence>
<organism evidence="15 16">
    <name type="scientific">Brevundimonas goettingensis</name>
    <dbReference type="NCBI Taxonomy" id="2774190"/>
    <lineage>
        <taxon>Bacteria</taxon>
        <taxon>Pseudomonadati</taxon>
        <taxon>Pseudomonadota</taxon>
        <taxon>Alphaproteobacteria</taxon>
        <taxon>Caulobacterales</taxon>
        <taxon>Caulobacteraceae</taxon>
        <taxon>Brevundimonas</taxon>
    </lineage>
</organism>
<dbReference type="Gene3D" id="2.40.240.20">
    <property type="entry name" value="Hypothetical PUA domain-like, domain 1"/>
    <property type="match status" value="1"/>
</dbReference>
<evidence type="ECO:0000256" key="11">
    <source>
        <dbReference type="ARBA" id="ARBA00047944"/>
    </source>
</evidence>
<dbReference type="Proteomes" id="UP000663918">
    <property type="component" value="Chromosome"/>
</dbReference>
<sequence>MIRLHVTSDLSANAAVAPTLDQSRYLTNVMRLSRGDELLVFNGRDGEWRASVAETHKRGVILKCEERARAQTVTPDLELIVAMVKKARVETIVEKAAELGAARVRLTVTRRTNVDRVRLDRLDAIAEEAAEQTGRLDVPPVDDPMKLEAILDGWDPARKLMFCDETGGAPAIPALTAAGPGPWAILIGPEGGFSPEEGERLRSLPFTTAVSLGPRILRADTAAIAAMTLWQAAVGDWER</sequence>
<comment type="subcellular location">
    <subcellularLocation>
        <location evidence="1 12">Cytoplasm</location>
    </subcellularLocation>
</comment>
<dbReference type="InterPro" id="IPR029028">
    <property type="entry name" value="Alpha/beta_knot_MTases"/>
</dbReference>
<evidence type="ECO:0000256" key="8">
    <source>
        <dbReference type="ARBA" id="ARBA00022679"/>
    </source>
</evidence>
<dbReference type="PANTHER" id="PTHR30027">
    <property type="entry name" value="RIBOSOMAL RNA SMALL SUBUNIT METHYLTRANSFERASE E"/>
    <property type="match status" value="1"/>
</dbReference>
<reference evidence="15" key="1">
    <citation type="submission" date="2020-09" db="EMBL/GenBank/DDBJ databases">
        <title>Brevundimonas sp. LVF2 isolated from a puddle in Goettingen, Germany.</title>
        <authorList>
            <person name="Friedrich I."/>
            <person name="Klassen A."/>
            <person name="Hannes N."/>
            <person name="Schneider D."/>
            <person name="Hertel R."/>
            <person name="Daniel R."/>
        </authorList>
    </citation>
    <scope>NUCLEOTIDE SEQUENCE</scope>
    <source>
        <strain evidence="15">LVF2</strain>
    </source>
</reference>
<evidence type="ECO:0000256" key="9">
    <source>
        <dbReference type="ARBA" id="ARBA00022691"/>
    </source>
</evidence>
<dbReference type="InterPro" id="IPR015947">
    <property type="entry name" value="PUA-like_sf"/>
</dbReference>
<evidence type="ECO:0000256" key="12">
    <source>
        <dbReference type="PIRNR" id="PIRNR015601"/>
    </source>
</evidence>
<dbReference type="Pfam" id="PF04452">
    <property type="entry name" value="Methyltrans_RNA"/>
    <property type="match status" value="1"/>
</dbReference>
<keyword evidence="7 12" id="KW-0489">Methyltransferase</keyword>
<keyword evidence="5 12" id="KW-0963">Cytoplasm</keyword>
<dbReference type="InterPro" id="IPR006700">
    <property type="entry name" value="RsmE"/>
</dbReference>
<comment type="catalytic activity">
    <reaction evidence="11 12">
        <text>uridine(1498) in 16S rRNA + S-adenosyl-L-methionine = N(3)-methyluridine(1498) in 16S rRNA + S-adenosyl-L-homocysteine + H(+)</text>
        <dbReference type="Rhea" id="RHEA:42920"/>
        <dbReference type="Rhea" id="RHEA-COMP:10283"/>
        <dbReference type="Rhea" id="RHEA-COMP:10284"/>
        <dbReference type="ChEBI" id="CHEBI:15378"/>
        <dbReference type="ChEBI" id="CHEBI:57856"/>
        <dbReference type="ChEBI" id="CHEBI:59789"/>
        <dbReference type="ChEBI" id="CHEBI:65315"/>
        <dbReference type="ChEBI" id="CHEBI:74502"/>
        <dbReference type="EC" id="2.1.1.193"/>
    </reaction>
</comment>
<dbReference type="Pfam" id="PF20260">
    <property type="entry name" value="PUA_4"/>
    <property type="match status" value="1"/>
</dbReference>
<evidence type="ECO:0000259" key="13">
    <source>
        <dbReference type="Pfam" id="PF04452"/>
    </source>
</evidence>
<dbReference type="AlphaFoldDB" id="A0A975C086"/>
<evidence type="ECO:0000256" key="6">
    <source>
        <dbReference type="ARBA" id="ARBA00022552"/>
    </source>
</evidence>
<dbReference type="InterPro" id="IPR046886">
    <property type="entry name" value="RsmE_MTase_dom"/>
</dbReference>
<keyword evidence="6 12" id="KW-0698">rRNA processing</keyword>
<evidence type="ECO:0000256" key="4">
    <source>
        <dbReference type="ARBA" id="ARBA00013673"/>
    </source>
</evidence>
<comment type="similarity">
    <text evidence="2 12">Belongs to the RNA methyltransferase RsmE family.</text>
</comment>
<feature type="domain" description="Ribosomal RNA small subunit methyltransferase E methyltransferase" evidence="13">
    <location>
        <begin position="76"/>
        <end position="231"/>
    </location>
</feature>
<dbReference type="GO" id="GO:0070042">
    <property type="term" value="F:rRNA (uridine-N3-)-methyltransferase activity"/>
    <property type="evidence" value="ECO:0007669"/>
    <property type="project" value="TreeGrafter"/>
</dbReference>
<dbReference type="EMBL" id="CP062222">
    <property type="protein sequence ID" value="QTC91306.1"/>
    <property type="molecule type" value="Genomic_DNA"/>
</dbReference>
<dbReference type="CDD" id="cd18084">
    <property type="entry name" value="RsmE-like"/>
    <property type="match status" value="1"/>
</dbReference>
<dbReference type="PIRSF" id="PIRSF015601">
    <property type="entry name" value="MTase_slr0722"/>
    <property type="match status" value="1"/>
</dbReference>
<accession>A0A975C086</accession>
<dbReference type="GO" id="GO:0005737">
    <property type="term" value="C:cytoplasm"/>
    <property type="evidence" value="ECO:0007669"/>
    <property type="project" value="UniProtKB-SubCell"/>
</dbReference>